<dbReference type="GO" id="GO:0005524">
    <property type="term" value="F:ATP binding"/>
    <property type="evidence" value="ECO:0007669"/>
    <property type="project" value="UniProtKB-KW"/>
</dbReference>
<dbReference type="InterPro" id="IPR013126">
    <property type="entry name" value="Hsp_70_fam"/>
</dbReference>
<organism evidence="3 4">
    <name type="scientific">Thelephora terrestris</name>
    <dbReference type="NCBI Taxonomy" id="56493"/>
    <lineage>
        <taxon>Eukaryota</taxon>
        <taxon>Fungi</taxon>
        <taxon>Dikarya</taxon>
        <taxon>Basidiomycota</taxon>
        <taxon>Agaricomycotina</taxon>
        <taxon>Agaricomycetes</taxon>
        <taxon>Thelephorales</taxon>
        <taxon>Thelephoraceae</taxon>
        <taxon>Thelephora</taxon>
    </lineage>
</organism>
<dbReference type="OrthoDB" id="3260447at2759"/>
<name>A0A9P6L3F8_9AGAM</name>
<dbReference type="EMBL" id="WIUZ02000014">
    <property type="protein sequence ID" value="KAF9781087.1"/>
    <property type="molecule type" value="Genomic_DNA"/>
</dbReference>
<evidence type="ECO:0000256" key="1">
    <source>
        <dbReference type="ARBA" id="ARBA00022741"/>
    </source>
</evidence>
<evidence type="ECO:0000313" key="4">
    <source>
        <dbReference type="Proteomes" id="UP000736335"/>
    </source>
</evidence>
<dbReference type="InterPro" id="IPR029047">
    <property type="entry name" value="HSP70_peptide-bd_sf"/>
</dbReference>
<sequence>MDKSGENFVAVYDLVVTPLSLGAEHLGDITAKLVSQNTTIPTKKPQSFSTAAEG</sequence>
<dbReference type="GO" id="GO:0140662">
    <property type="term" value="F:ATP-dependent protein folding chaperone"/>
    <property type="evidence" value="ECO:0007669"/>
    <property type="project" value="InterPro"/>
</dbReference>
<dbReference type="AlphaFoldDB" id="A0A9P6L3F8"/>
<proteinExistence type="predicted"/>
<dbReference type="SUPFAM" id="SSF100920">
    <property type="entry name" value="Heat shock protein 70kD (HSP70), peptide-binding domain"/>
    <property type="match status" value="1"/>
</dbReference>
<evidence type="ECO:0000256" key="2">
    <source>
        <dbReference type="ARBA" id="ARBA00022840"/>
    </source>
</evidence>
<comment type="caution">
    <text evidence="3">The sequence shown here is derived from an EMBL/GenBank/DDBJ whole genome shotgun (WGS) entry which is preliminary data.</text>
</comment>
<reference evidence="3" key="2">
    <citation type="submission" date="2020-11" db="EMBL/GenBank/DDBJ databases">
        <authorList>
            <consortium name="DOE Joint Genome Institute"/>
            <person name="Kuo A."/>
            <person name="Miyauchi S."/>
            <person name="Kiss E."/>
            <person name="Drula E."/>
            <person name="Kohler A."/>
            <person name="Sanchez-Garcia M."/>
            <person name="Andreopoulos B."/>
            <person name="Barry K.W."/>
            <person name="Bonito G."/>
            <person name="Buee M."/>
            <person name="Carver A."/>
            <person name="Chen C."/>
            <person name="Cichocki N."/>
            <person name="Clum A."/>
            <person name="Culley D."/>
            <person name="Crous P.W."/>
            <person name="Fauchery L."/>
            <person name="Girlanda M."/>
            <person name="Hayes R."/>
            <person name="Keri Z."/>
            <person name="Labutti K."/>
            <person name="Lipzen A."/>
            <person name="Lombard V."/>
            <person name="Magnuson J."/>
            <person name="Maillard F."/>
            <person name="Morin E."/>
            <person name="Murat C."/>
            <person name="Nolan M."/>
            <person name="Ohm R."/>
            <person name="Pangilinan J."/>
            <person name="Pereira M."/>
            <person name="Perotto S."/>
            <person name="Peter M."/>
            <person name="Riley R."/>
            <person name="Sitrit Y."/>
            <person name="Stielow B."/>
            <person name="Szollosi G."/>
            <person name="Zifcakova L."/>
            <person name="Stursova M."/>
            <person name="Spatafora J.W."/>
            <person name="Tedersoo L."/>
            <person name="Vaario L.-M."/>
            <person name="Yamada A."/>
            <person name="Yan M."/>
            <person name="Wang P."/>
            <person name="Xu J."/>
            <person name="Bruns T."/>
            <person name="Baldrian P."/>
            <person name="Vilgalys R."/>
            <person name="Henrissat B."/>
            <person name="Grigoriev I.V."/>
            <person name="Hibbett D."/>
            <person name="Nagy L.G."/>
            <person name="Martin F.M."/>
        </authorList>
    </citation>
    <scope>NUCLEOTIDE SEQUENCE</scope>
    <source>
        <strain evidence="3">UH-Tt-Lm1</strain>
    </source>
</reference>
<protein>
    <submittedName>
        <fullName evidence="3">Uncharacterized protein</fullName>
    </submittedName>
</protein>
<dbReference type="Gene3D" id="2.60.34.10">
    <property type="entry name" value="Substrate Binding Domain Of DNAk, Chain A, domain 1"/>
    <property type="match status" value="1"/>
</dbReference>
<dbReference type="Proteomes" id="UP000736335">
    <property type="component" value="Unassembled WGS sequence"/>
</dbReference>
<keyword evidence="2" id="KW-0067">ATP-binding</keyword>
<gene>
    <name evidence="3" type="ORF">BJ322DRAFT_1111800</name>
</gene>
<reference evidence="3" key="1">
    <citation type="journal article" date="2020" name="Nat. Commun.">
        <title>Large-scale genome sequencing of mycorrhizal fungi provides insights into the early evolution of symbiotic traits.</title>
        <authorList>
            <person name="Miyauchi S."/>
            <person name="Kiss E."/>
            <person name="Kuo A."/>
            <person name="Drula E."/>
            <person name="Kohler A."/>
            <person name="Sanchez-Garcia M."/>
            <person name="Morin E."/>
            <person name="Andreopoulos B."/>
            <person name="Barry K.W."/>
            <person name="Bonito G."/>
            <person name="Buee M."/>
            <person name="Carver A."/>
            <person name="Chen C."/>
            <person name="Cichocki N."/>
            <person name="Clum A."/>
            <person name="Culley D."/>
            <person name="Crous P.W."/>
            <person name="Fauchery L."/>
            <person name="Girlanda M."/>
            <person name="Hayes R.D."/>
            <person name="Keri Z."/>
            <person name="LaButti K."/>
            <person name="Lipzen A."/>
            <person name="Lombard V."/>
            <person name="Magnuson J."/>
            <person name="Maillard F."/>
            <person name="Murat C."/>
            <person name="Nolan M."/>
            <person name="Ohm R.A."/>
            <person name="Pangilinan J."/>
            <person name="Pereira M.F."/>
            <person name="Perotto S."/>
            <person name="Peter M."/>
            <person name="Pfister S."/>
            <person name="Riley R."/>
            <person name="Sitrit Y."/>
            <person name="Stielow J.B."/>
            <person name="Szollosi G."/>
            <person name="Zifcakova L."/>
            <person name="Stursova M."/>
            <person name="Spatafora J.W."/>
            <person name="Tedersoo L."/>
            <person name="Vaario L.M."/>
            <person name="Yamada A."/>
            <person name="Yan M."/>
            <person name="Wang P."/>
            <person name="Xu J."/>
            <person name="Bruns T."/>
            <person name="Baldrian P."/>
            <person name="Vilgalys R."/>
            <person name="Dunand C."/>
            <person name="Henrissat B."/>
            <person name="Grigoriev I.V."/>
            <person name="Hibbett D."/>
            <person name="Nagy L.G."/>
            <person name="Martin F.M."/>
        </authorList>
    </citation>
    <scope>NUCLEOTIDE SEQUENCE</scope>
    <source>
        <strain evidence="3">UH-Tt-Lm1</strain>
    </source>
</reference>
<accession>A0A9P6L3F8</accession>
<keyword evidence="1" id="KW-0547">Nucleotide-binding</keyword>
<evidence type="ECO:0000313" key="3">
    <source>
        <dbReference type="EMBL" id="KAF9781087.1"/>
    </source>
</evidence>
<dbReference type="Pfam" id="PF00012">
    <property type="entry name" value="HSP70"/>
    <property type="match status" value="1"/>
</dbReference>
<keyword evidence="4" id="KW-1185">Reference proteome</keyword>